<dbReference type="InterPro" id="IPR030930">
    <property type="entry name" value="AIDA"/>
</dbReference>
<dbReference type="RefSeq" id="WP_151644542.1">
    <property type="nucleotide sequence ID" value="NZ_CP044543.1"/>
</dbReference>
<gene>
    <name evidence="2" type="ORF">F8237_11000</name>
</gene>
<dbReference type="PANTHER" id="PTHR44103">
    <property type="entry name" value="PROPROTEIN CONVERTASE P"/>
    <property type="match status" value="1"/>
</dbReference>
<sequence length="1051" mass="104138">MPAISNLPTITGITAIDPTQTDAATVHYTVTFSKPVIGVAADQFSLGTTSGISGAGITDVTPVAGSNGASYTVTVNTGSGSGTVALQFTGSNVHDSSGYYVGAFQSEATLNTSSPTSIAVGDVNGDGKLDIVMGASYFYTTNYITVALNDGTGHFSSTSNASAAGIMPLLSLADLNGDGKLDVAQVNADGTVKVRIGNGNGTFAAETNYSAGGAYQAPKVIDVTGDGVLDVVIGSTVLPGSGNGAFGTAITTNLGVGSIAYGDFNGDGKLDLVTRNTSTSAVALSFGNGNGTFQAPSAQVATATTVLTGDFNGDGKLDMATVTGSAISILLGNGDGSFNASGTLQAAAALGTGAVADVNGDGKADLVVVTSNNTLSTFYGHGDGTFGQVRVSPLDKTAGQIGVGDLNGDGKADILVGYQFGSNPFSQTSGTDILLSGPSNENGAAYTIVRSSPALAITDADVTLGTDGNNYINAAHLSGGATTLAGTGNAGDAITVTDAVTHAVVGTTTVGQDGKWSLGVSGLQDGTTYSYVTSATDSQGNSSVGPAFTFTVDATASLGVTNIDLSADAVSGSKVTFQGTTDTPAQVTVSIGGTDVLVDSSSGSWQFDSGVVPNGLTTFTAKFSDAAGNIGTSPTYTLVRGYYTLAAGTQFANAVVLNSFFTVSFNASENGAIVLSGAQEIVLGTSTGATIRNGGSQLVQDGKAYGALVQAGGTQTVRFQGSATDTVLYGTQSVGGEATRTIVKAGGAQTVLAGSHAYSTVIEASGSQITAGSDHDSIVYGTQYVTGHTWNATIGAGGVQYDYGTSTGAIVQSGGVHHVYQGGADATTVAAGGYQDVYHASVTFTVLNGEQQVLDGGFAGSTVVNAGGRQYVGSGGSTYGSTIAVGGFQYVDVGAIDNNAVINGGWQYVAGSTSSASVGGRGELDVAAGATATNSHLDGGTEHVYAGGTAQNVDFSGSAGSTLVLDAPAGLAGTIANFGGDDYIDFRNTVISSVDIDSSNNLTVTTDGGQSYSWALLGQYAASSFVLASDGNGGTALSYVPQQQTLLAAAH</sequence>
<organism evidence="2 3">
    <name type="scientific">Bradyrhizobium betae</name>
    <dbReference type="NCBI Taxonomy" id="244734"/>
    <lineage>
        <taxon>Bacteria</taxon>
        <taxon>Pseudomonadati</taxon>
        <taxon>Pseudomonadota</taxon>
        <taxon>Alphaproteobacteria</taxon>
        <taxon>Hyphomicrobiales</taxon>
        <taxon>Nitrobacteraceae</taxon>
        <taxon>Bradyrhizobium</taxon>
    </lineage>
</organism>
<dbReference type="Pfam" id="PF01839">
    <property type="entry name" value="FG-GAP"/>
    <property type="match status" value="1"/>
</dbReference>
<dbReference type="InterPro" id="IPR013517">
    <property type="entry name" value="FG-GAP"/>
</dbReference>
<proteinExistence type="predicted"/>
<dbReference type="InterPro" id="IPR028994">
    <property type="entry name" value="Integrin_alpha_N"/>
</dbReference>
<dbReference type="NCBIfam" id="TIGR04415">
    <property type="entry name" value="O_hepto_targRPT"/>
    <property type="match status" value="2"/>
</dbReference>
<dbReference type="KEGG" id="bbet:F8237_11000"/>
<dbReference type="Gene3D" id="2.130.10.130">
    <property type="entry name" value="Integrin alpha, N-terminal"/>
    <property type="match status" value="1"/>
</dbReference>
<dbReference type="Gene3D" id="2.160.20.20">
    <property type="match status" value="1"/>
</dbReference>
<dbReference type="Proteomes" id="UP000325641">
    <property type="component" value="Chromosome"/>
</dbReference>
<dbReference type="PANTHER" id="PTHR44103:SF1">
    <property type="entry name" value="PROPROTEIN CONVERTASE P"/>
    <property type="match status" value="1"/>
</dbReference>
<dbReference type="Gene3D" id="2.60.40.10">
    <property type="entry name" value="Immunoglobulins"/>
    <property type="match status" value="2"/>
</dbReference>
<keyword evidence="1" id="KW-0732">Signal</keyword>
<dbReference type="AlphaFoldDB" id="A0A5P6P3F0"/>
<accession>A0A5P6P3F0</accession>
<dbReference type="Pfam" id="PF13517">
    <property type="entry name" value="FG-GAP_3"/>
    <property type="match status" value="3"/>
</dbReference>
<evidence type="ECO:0000256" key="1">
    <source>
        <dbReference type="ARBA" id="ARBA00022729"/>
    </source>
</evidence>
<name>A0A5P6P3F0_9BRAD</name>
<dbReference type="SUPFAM" id="SSF69318">
    <property type="entry name" value="Integrin alpha N-terminal domain"/>
    <property type="match status" value="2"/>
</dbReference>
<protein>
    <submittedName>
        <fullName evidence="2">Uncharacterized protein</fullName>
    </submittedName>
</protein>
<dbReference type="EMBL" id="CP044543">
    <property type="protein sequence ID" value="QFI72879.1"/>
    <property type="molecule type" value="Genomic_DNA"/>
</dbReference>
<reference evidence="3" key="1">
    <citation type="submission" date="2019-10" db="EMBL/GenBank/DDBJ databases">
        <title>Complete Genome Sequence of Bradyrhizobium betae type strain PL7HG1T.</title>
        <authorList>
            <person name="Bromfield E.S.P."/>
            <person name="Cloutier S."/>
        </authorList>
    </citation>
    <scope>NUCLEOTIDE SEQUENCE [LARGE SCALE GENOMIC DNA]</scope>
    <source>
        <strain evidence="3">PL7HG1</strain>
    </source>
</reference>
<dbReference type="OrthoDB" id="8169987at2"/>
<dbReference type="Gene3D" id="2.40.128.340">
    <property type="match status" value="2"/>
</dbReference>
<dbReference type="InterPro" id="IPR012332">
    <property type="entry name" value="Autotransporter_pectin_lyase_C"/>
</dbReference>
<evidence type="ECO:0000313" key="3">
    <source>
        <dbReference type="Proteomes" id="UP000325641"/>
    </source>
</evidence>
<dbReference type="InterPro" id="IPR013783">
    <property type="entry name" value="Ig-like_fold"/>
</dbReference>
<evidence type="ECO:0000313" key="2">
    <source>
        <dbReference type="EMBL" id="QFI72879.1"/>
    </source>
</evidence>